<evidence type="ECO:0000313" key="4">
    <source>
        <dbReference type="Proteomes" id="UP000243073"/>
    </source>
</evidence>
<name>A0A1J4QG91_9GAMM</name>
<proteinExistence type="predicted"/>
<accession>A0A1J4QG91</accession>
<dbReference type="Proteomes" id="UP000243073">
    <property type="component" value="Unassembled WGS sequence"/>
</dbReference>
<reference evidence="3 4" key="1">
    <citation type="submission" date="2016-07" db="EMBL/GenBank/DDBJ databases">
        <title>Draft Genome Sequence of Oceanisphaera psychrotolerans, isolated from coastal sediment samples.</title>
        <authorList>
            <person name="Zhuo S."/>
            <person name="Ruan Z."/>
        </authorList>
    </citation>
    <scope>NUCLEOTIDE SEQUENCE [LARGE SCALE GENOMIC DNA]</scope>
    <source>
        <strain evidence="3 4">LAM-WHM-ZC</strain>
    </source>
</reference>
<dbReference type="Pfam" id="PF02470">
    <property type="entry name" value="MlaD"/>
    <property type="match status" value="1"/>
</dbReference>
<keyword evidence="1" id="KW-0175">Coiled coil</keyword>
<dbReference type="AlphaFoldDB" id="A0A1J4QG91"/>
<sequence>METRAHHVLIGCFTLAIAAGVLLFVLWLARAGTQQDSRLYDIVFREAVSGLTVGSAVEYNGIRVGEVETLSLDPQDPRRVLARVRIGRQTPVKADTRARLALANITGAANIQLSEGSPASPALEAEGDAIPVILADPSPIARLRVNSEELLVGVTSLIDKANQLFSTENGRHLGRVLANLDETTSVIAGQKDELRQGMADLAETSRQMKATMTQASRLLGRLETQFGDKGERLFTNADRSLASMERFSRNLDRLLADNQQALDSGLQGMAELEPTLRELRSTLATLGEVARRLEEDPSGFLLGGEKIREFQP</sequence>
<dbReference type="PANTHER" id="PTHR36698">
    <property type="entry name" value="BLL5892 PROTEIN"/>
    <property type="match status" value="1"/>
</dbReference>
<gene>
    <name evidence="3" type="ORF">BFR47_13515</name>
</gene>
<keyword evidence="4" id="KW-1185">Reference proteome</keyword>
<evidence type="ECO:0000313" key="3">
    <source>
        <dbReference type="EMBL" id="OIN10272.1"/>
    </source>
</evidence>
<comment type="caution">
    <text evidence="3">The sequence shown here is derived from an EMBL/GenBank/DDBJ whole genome shotgun (WGS) entry which is preliminary data.</text>
</comment>
<feature type="domain" description="Mce/MlaD" evidence="2">
    <location>
        <begin position="41"/>
        <end position="116"/>
    </location>
</feature>
<feature type="coiled-coil region" evidence="1">
    <location>
        <begin position="244"/>
        <end position="296"/>
    </location>
</feature>
<dbReference type="PANTHER" id="PTHR36698:SF2">
    <property type="entry name" value="MCE_MLAD DOMAIN-CONTAINING PROTEIN"/>
    <property type="match status" value="1"/>
</dbReference>
<dbReference type="STRING" id="1414654.BFR47_13515"/>
<dbReference type="RefSeq" id="WP_071472510.1">
    <property type="nucleotide sequence ID" value="NZ_MDKE01000017.1"/>
</dbReference>
<evidence type="ECO:0000256" key="1">
    <source>
        <dbReference type="SAM" id="Coils"/>
    </source>
</evidence>
<dbReference type="InterPro" id="IPR003399">
    <property type="entry name" value="Mce/MlaD"/>
</dbReference>
<evidence type="ECO:0000259" key="2">
    <source>
        <dbReference type="Pfam" id="PF02470"/>
    </source>
</evidence>
<dbReference type="OrthoDB" id="9806984at2"/>
<protein>
    <recommendedName>
        <fullName evidence="2">Mce/MlaD domain-containing protein</fullName>
    </recommendedName>
</protein>
<organism evidence="3 4">
    <name type="scientific">Oceanisphaera psychrotolerans</name>
    <dbReference type="NCBI Taxonomy" id="1414654"/>
    <lineage>
        <taxon>Bacteria</taxon>
        <taxon>Pseudomonadati</taxon>
        <taxon>Pseudomonadota</taxon>
        <taxon>Gammaproteobacteria</taxon>
        <taxon>Aeromonadales</taxon>
        <taxon>Aeromonadaceae</taxon>
        <taxon>Oceanisphaera</taxon>
    </lineage>
</organism>
<dbReference type="EMBL" id="MDKE01000017">
    <property type="protein sequence ID" value="OIN10272.1"/>
    <property type="molecule type" value="Genomic_DNA"/>
</dbReference>